<feature type="transmembrane region" description="Helical" evidence="8">
    <location>
        <begin position="720"/>
        <end position="739"/>
    </location>
</feature>
<evidence type="ECO:0000256" key="3">
    <source>
        <dbReference type="ARBA" id="ARBA00022692"/>
    </source>
</evidence>
<dbReference type="GeneID" id="108557442"/>
<evidence type="ECO:0000256" key="6">
    <source>
        <dbReference type="ARBA" id="ARBA00023136"/>
    </source>
</evidence>
<feature type="transmembrane region" description="Helical" evidence="8">
    <location>
        <begin position="670"/>
        <end position="689"/>
    </location>
</feature>
<dbReference type="Proteomes" id="UP000695000">
    <property type="component" value="Unplaced"/>
</dbReference>
<keyword evidence="6 8" id="KW-0472">Membrane</keyword>
<feature type="transmembrane region" description="Helical" evidence="8">
    <location>
        <begin position="608"/>
        <end position="630"/>
    </location>
</feature>
<dbReference type="PANTHER" id="PTHR12185:SF14">
    <property type="entry name" value="CHOLESTEROL UPTAKE PROTEIN 1"/>
    <property type="match status" value="1"/>
</dbReference>
<feature type="transmembrane region" description="Helical" evidence="8">
    <location>
        <begin position="556"/>
        <end position="577"/>
    </location>
</feature>
<feature type="transmembrane region" description="Helical" evidence="8">
    <location>
        <begin position="382"/>
        <end position="402"/>
    </location>
</feature>
<feature type="transmembrane region" description="Helical" evidence="8">
    <location>
        <begin position="636"/>
        <end position="658"/>
    </location>
</feature>
<evidence type="ECO:0000256" key="8">
    <source>
        <dbReference type="SAM" id="Phobius"/>
    </source>
</evidence>
<sequence length="754" mass="85868">MVTVAMRQSICLVVLVVVGVATAAKPAVRANFDEVIEVDLDANSGSVNLMYPESDTENPYRLNVWSDDAYTDHPVLVVVKQERRVTSWEIPLVVNRRIGQPVEYRNTSRTLCYDTQNVINRFPSRIGGHQVVKKNFTVTLETTCTSGVKVFIQAVEVKPFFITDELFYEAEFTPSQPVFFSYTSPKDHDHIKTTLINVTSSSSDCFLVSVQQKMCPVFELNDDIRYQGKYQTIKTKGGLILSKSGYPDGFFLVIVAKPDNAECDERKDVEPFSLGIVSAVRNTTRVTFQVRPGKTSEEYVEAILTVFFVILAVCALLIMANVAFYYYGRYRKHVIEITEEEDDDHDTYKGDVVRTYLELGELKLSHFIRAGFSRNRARALNYFWHICNIAIFYGIPVIQLMVSYQRAVDVSGNLDMCYHNFYCSHPFYFTDFNHIFSNVGYVIFGILFIAVTFFRSRKTRNYRNCGVPKLYGMYYAMGFALICEGFLSGCYHICPNQSNFQFDTSFMYIMAVLISVKLYQNRHPDINASAYGTFSIVGVAVLIAMFGILYNSVIVMVIFVIFYISLCLFLSFKIYFLGHMIAGIKRMLNAYSEQKSVLKALRPLRLRIFVNLIIVNIINVAIAAVGFATYPESTNFGTFLLGILLLNAVLHAIFYVSMKLICGEKICTEAIMYGVLSIISWIIGCYFFVSAVTQWAMTPAQSRGLNEECILLDFYDTHDIWHLVSAPALFFSFMFLMTLDDDVFDKPQDEIHAF</sequence>
<evidence type="ECO:0000256" key="7">
    <source>
        <dbReference type="ARBA" id="ARBA00023180"/>
    </source>
</evidence>
<evidence type="ECO:0000256" key="9">
    <source>
        <dbReference type="SAM" id="SignalP"/>
    </source>
</evidence>
<dbReference type="PANTHER" id="PTHR12185">
    <property type="entry name" value="SID1 TRANSMEMBRANE FAMILY MEMEBER"/>
    <property type="match status" value="1"/>
</dbReference>
<name>A0ABM1M4D8_NICVS</name>
<keyword evidence="4 9" id="KW-0732">Signal</keyword>
<evidence type="ECO:0000313" key="10">
    <source>
        <dbReference type="Proteomes" id="UP000695000"/>
    </source>
</evidence>
<reference evidence="11" key="1">
    <citation type="submission" date="2025-08" db="UniProtKB">
        <authorList>
            <consortium name="RefSeq"/>
        </authorList>
    </citation>
    <scope>IDENTIFICATION</scope>
    <source>
        <tissue evidence="11">Whole Larva</tissue>
    </source>
</reference>
<gene>
    <name evidence="11" type="primary">LOC108557442</name>
</gene>
<comment type="similarity">
    <text evidence="2">Belongs to the SID1 family.</text>
</comment>
<feature type="chain" id="PRO_5045391539" evidence="9">
    <location>
        <begin position="24"/>
        <end position="754"/>
    </location>
</feature>
<feature type="transmembrane region" description="Helical" evidence="8">
    <location>
        <begin position="500"/>
        <end position="519"/>
    </location>
</feature>
<evidence type="ECO:0000256" key="2">
    <source>
        <dbReference type="ARBA" id="ARBA00006618"/>
    </source>
</evidence>
<evidence type="ECO:0000256" key="4">
    <source>
        <dbReference type="ARBA" id="ARBA00022729"/>
    </source>
</evidence>
<evidence type="ECO:0000256" key="1">
    <source>
        <dbReference type="ARBA" id="ARBA00004141"/>
    </source>
</evidence>
<evidence type="ECO:0000313" key="11">
    <source>
        <dbReference type="RefSeq" id="XP_017769438.1"/>
    </source>
</evidence>
<dbReference type="RefSeq" id="XP_017769438.1">
    <property type="nucleotide sequence ID" value="XM_017913949.1"/>
</dbReference>
<accession>A0ABM1M4D8</accession>
<evidence type="ECO:0000256" key="5">
    <source>
        <dbReference type="ARBA" id="ARBA00022989"/>
    </source>
</evidence>
<proteinExistence type="inferred from homology"/>
<organism evidence="10 11">
    <name type="scientific">Nicrophorus vespilloides</name>
    <name type="common">Boreal carrion beetle</name>
    <dbReference type="NCBI Taxonomy" id="110193"/>
    <lineage>
        <taxon>Eukaryota</taxon>
        <taxon>Metazoa</taxon>
        <taxon>Ecdysozoa</taxon>
        <taxon>Arthropoda</taxon>
        <taxon>Hexapoda</taxon>
        <taxon>Insecta</taxon>
        <taxon>Pterygota</taxon>
        <taxon>Neoptera</taxon>
        <taxon>Endopterygota</taxon>
        <taxon>Coleoptera</taxon>
        <taxon>Polyphaga</taxon>
        <taxon>Staphyliniformia</taxon>
        <taxon>Silphidae</taxon>
        <taxon>Nicrophorinae</taxon>
        <taxon>Nicrophorus</taxon>
    </lineage>
</organism>
<protein>
    <submittedName>
        <fullName evidence="11">SID1 transmembrane family member 1-like</fullName>
    </submittedName>
</protein>
<feature type="transmembrane region" description="Helical" evidence="8">
    <location>
        <begin position="531"/>
        <end position="550"/>
    </location>
</feature>
<keyword evidence="5 8" id="KW-1133">Transmembrane helix</keyword>
<feature type="signal peptide" evidence="9">
    <location>
        <begin position="1"/>
        <end position="23"/>
    </location>
</feature>
<keyword evidence="10" id="KW-1185">Reference proteome</keyword>
<keyword evidence="7" id="KW-0325">Glycoprotein</keyword>
<feature type="transmembrane region" description="Helical" evidence="8">
    <location>
        <begin position="302"/>
        <end position="327"/>
    </location>
</feature>
<comment type="subcellular location">
    <subcellularLocation>
        <location evidence="1">Membrane</location>
        <topology evidence="1">Multi-pass membrane protein</topology>
    </subcellularLocation>
</comment>
<feature type="transmembrane region" description="Helical" evidence="8">
    <location>
        <begin position="435"/>
        <end position="454"/>
    </location>
</feature>
<feature type="transmembrane region" description="Helical" evidence="8">
    <location>
        <begin position="474"/>
        <end position="494"/>
    </location>
</feature>
<dbReference type="Pfam" id="PF13965">
    <property type="entry name" value="SID-1_RNA_chan"/>
    <property type="match status" value="1"/>
</dbReference>
<dbReference type="InterPro" id="IPR025958">
    <property type="entry name" value="SID1_TM_fam"/>
</dbReference>
<keyword evidence="3 8" id="KW-0812">Transmembrane</keyword>